<dbReference type="CDD" id="cd17323">
    <property type="entry name" value="MFS_Tpo1_MDR_like"/>
    <property type="match status" value="1"/>
</dbReference>
<dbReference type="OrthoDB" id="9986881at2759"/>
<feature type="compositionally biased region" description="Low complexity" evidence="6">
    <location>
        <begin position="72"/>
        <end position="89"/>
    </location>
</feature>
<gene>
    <name evidence="9" type="ORF">P171DRAFT_525407</name>
</gene>
<dbReference type="InterPro" id="IPR020846">
    <property type="entry name" value="MFS_dom"/>
</dbReference>
<feature type="domain" description="Major facilitator superfamily (MFS) profile" evidence="8">
    <location>
        <begin position="214"/>
        <end position="642"/>
    </location>
</feature>
<dbReference type="Gene3D" id="1.20.1250.20">
    <property type="entry name" value="MFS general substrate transporter like domains"/>
    <property type="match status" value="1"/>
</dbReference>
<dbReference type="InterPro" id="IPR011701">
    <property type="entry name" value="MFS"/>
</dbReference>
<feature type="compositionally biased region" description="Basic and acidic residues" evidence="6">
    <location>
        <begin position="657"/>
        <end position="668"/>
    </location>
</feature>
<dbReference type="GO" id="GO:0022857">
    <property type="term" value="F:transmembrane transporter activity"/>
    <property type="evidence" value="ECO:0007669"/>
    <property type="project" value="InterPro"/>
</dbReference>
<feature type="transmembrane region" description="Helical" evidence="7">
    <location>
        <begin position="484"/>
        <end position="503"/>
    </location>
</feature>
<evidence type="ECO:0000256" key="5">
    <source>
        <dbReference type="ARBA" id="ARBA00023136"/>
    </source>
</evidence>
<feature type="transmembrane region" description="Helical" evidence="7">
    <location>
        <begin position="581"/>
        <end position="606"/>
    </location>
</feature>
<feature type="transmembrane region" description="Helical" evidence="7">
    <location>
        <begin position="618"/>
        <end position="640"/>
    </location>
</feature>
<keyword evidence="5 7" id="KW-0472">Membrane</keyword>
<evidence type="ECO:0000256" key="4">
    <source>
        <dbReference type="ARBA" id="ARBA00022989"/>
    </source>
</evidence>
<dbReference type="FunFam" id="1.20.1250.20:FF:000011">
    <property type="entry name" value="MFS multidrug transporter, putative"/>
    <property type="match status" value="1"/>
</dbReference>
<dbReference type="SUPFAM" id="SSF103473">
    <property type="entry name" value="MFS general substrate transporter"/>
    <property type="match status" value="1"/>
</dbReference>
<keyword evidence="4 7" id="KW-1133">Transmembrane helix</keyword>
<sequence length="737" mass="80466">MNEEDLEMLRNEEDAEPRRFSSWVNTEGEFQRNVEPKRAVDAVFDSSSGTPLPTAGVNLPPHAKETEEVASRRSSSASSSSSTSSSSTTHTPGLEEIRTHNASSARGRRDTFSTVGAGSGILYRHPTERNPEALSRIETIRSQHAGTVGARPTGPSRITRTLSRRRTEKPLSEMGANKPYPPPLPDREEYVVEFMGVDDPLHAQNWPMKKKLSIASLMAYLSLAVSMGSSIFSPSTGPVAKEFGVISEVTTLGTSLYVFGYAFGPLIWAPMSELYGRKLPLLVGSFGFSVFSLAVAVGKDLQTVLICRFFAGLFGACPLSVVAAVYADIFNNLQRGIAIGAFSATVFMGPMFAPFIGGFIVTSHLGWRWTMYISSIMGWLAFALIVLIMEETYAPQILVGKASELRRRTLNWGIHAKQEEIEVDFKELIVRNVSRPLRILFTEPIVLLITIYMSFVYGILYCFLTAYSLVFVGGYGFSPGVSGLTYFGLVVGVILGFAVMAAMNPSYGRKLKANNNIPVPEWRLPLAMIGAPIFAAGLFWFGWTGYTGRILWVAPVFSGVFTGFGIWTIFLALLNYIIDAYLMFAASAVAGNTFMRSLFAGAFPLFSTYMFNGMGIQWASTLLGCVAILMVPMPFLFYIYGKKIRAKSTFSPAPDIAQDKRRDEEARLGADGMNGTAGENTAQGIDLGPAVEKGESGVGQVQGGDANTNTNTNAHRERKKRGFRRQGETVGKGRKDA</sequence>
<feature type="transmembrane region" description="Helical" evidence="7">
    <location>
        <begin position="212"/>
        <end position="233"/>
    </location>
</feature>
<evidence type="ECO:0000313" key="9">
    <source>
        <dbReference type="EMBL" id="KAF2439556.1"/>
    </source>
</evidence>
<dbReference type="EMBL" id="MU001509">
    <property type="protein sequence ID" value="KAF2439556.1"/>
    <property type="molecule type" value="Genomic_DNA"/>
</dbReference>
<feature type="transmembrane region" description="Helical" evidence="7">
    <location>
        <begin position="367"/>
        <end position="388"/>
    </location>
</feature>
<feature type="transmembrane region" description="Helical" evidence="7">
    <location>
        <begin position="303"/>
        <end position="327"/>
    </location>
</feature>
<dbReference type="Pfam" id="PF07690">
    <property type="entry name" value="MFS_1"/>
    <property type="match status" value="1"/>
</dbReference>
<keyword evidence="2" id="KW-0813">Transport</keyword>
<feature type="compositionally biased region" description="Basic and acidic residues" evidence="6">
    <location>
        <begin position="7"/>
        <end position="19"/>
    </location>
</feature>
<feature type="transmembrane region" description="Helical" evidence="7">
    <location>
        <begin position="339"/>
        <end position="361"/>
    </location>
</feature>
<dbReference type="PROSITE" id="PS50850">
    <property type="entry name" value="MFS"/>
    <property type="match status" value="1"/>
</dbReference>
<proteinExistence type="predicted"/>
<organism evidence="9 10">
    <name type="scientific">Karstenula rhodostoma CBS 690.94</name>
    <dbReference type="NCBI Taxonomy" id="1392251"/>
    <lineage>
        <taxon>Eukaryota</taxon>
        <taxon>Fungi</taxon>
        <taxon>Dikarya</taxon>
        <taxon>Ascomycota</taxon>
        <taxon>Pezizomycotina</taxon>
        <taxon>Dothideomycetes</taxon>
        <taxon>Pleosporomycetidae</taxon>
        <taxon>Pleosporales</taxon>
        <taxon>Massarineae</taxon>
        <taxon>Didymosphaeriaceae</taxon>
        <taxon>Karstenula</taxon>
    </lineage>
</organism>
<feature type="transmembrane region" description="Helical" evidence="7">
    <location>
        <begin position="524"/>
        <end position="543"/>
    </location>
</feature>
<evidence type="ECO:0000256" key="6">
    <source>
        <dbReference type="SAM" id="MobiDB-lite"/>
    </source>
</evidence>
<name>A0A9P4PAP9_9PLEO</name>
<dbReference type="GO" id="GO:0005886">
    <property type="term" value="C:plasma membrane"/>
    <property type="evidence" value="ECO:0007669"/>
    <property type="project" value="TreeGrafter"/>
</dbReference>
<evidence type="ECO:0000313" key="10">
    <source>
        <dbReference type="Proteomes" id="UP000799764"/>
    </source>
</evidence>
<feature type="region of interest" description="Disordered" evidence="6">
    <location>
        <begin position="1"/>
        <end position="130"/>
    </location>
</feature>
<accession>A0A9P4PAP9</accession>
<dbReference type="PANTHER" id="PTHR23502">
    <property type="entry name" value="MAJOR FACILITATOR SUPERFAMILY"/>
    <property type="match status" value="1"/>
</dbReference>
<feature type="compositionally biased region" description="Basic and acidic residues" evidence="6">
    <location>
        <begin position="29"/>
        <end position="40"/>
    </location>
</feature>
<evidence type="ECO:0000256" key="1">
    <source>
        <dbReference type="ARBA" id="ARBA00004141"/>
    </source>
</evidence>
<evidence type="ECO:0000256" key="3">
    <source>
        <dbReference type="ARBA" id="ARBA00022692"/>
    </source>
</evidence>
<dbReference type="InterPro" id="IPR036259">
    <property type="entry name" value="MFS_trans_sf"/>
</dbReference>
<dbReference type="AlphaFoldDB" id="A0A9P4PAP9"/>
<dbReference type="PANTHER" id="PTHR23502:SF31">
    <property type="entry name" value="POLYAMINE TRANSPORTER 1"/>
    <property type="match status" value="1"/>
</dbReference>
<feature type="transmembrane region" description="Helical" evidence="7">
    <location>
        <begin position="549"/>
        <end position="574"/>
    </location>
</feature>
<keyword evidence="3 7" id="KW-0812">Transmembrane</keyword>
<comment type="subcellular location">
    <subcellularLocation>
        <location evidence="1">Membrane</location>
        <topology evidence="1">Multi-pass membrane protein</topology>
    </subcellularLocation>
</comment>
<evidence type="ECO:0000256" key="2">
    <source>
        <dbReference type="ARBA" id="ARBA00022448"/>
    </source>
</evidence>
<dbReference type="Proteomes" id="UP000799764">
    <property type="component" value="Unassembled WGS sequence"/>
</dbReference>
<keyword evidence="10" id="KW-1185">Reference proteome</keyword>
<feature type="region of interest" description="Disordered" evidence="6">
    <location>
        <begin position="654"/>
        <end position="737"/>
    </location>
</feature>
<feature type="transmembrane region" description="Helical" evidence="7">
    <location>
        <begin position="245"/>
        <end position="267"/>
    </location>
</feature>
<feature type="compositionally biased region" description="Basic and acidic residues" evidence="6">
    <location>
        <begin position="62"/>
        <end position="71"/>
    </location>
</feature>
<feature type="region of interest" description="Disordered" evidence="6">
    <location>
        <begin position="145"/>
        <end position="183"/>
    </location>
</feature>
<comment type="caution">
    <text evidence="9">The sequence shown here is derived from an EMBL/GenBank/DDBJ whole genome shotgun (WGS) entry which is preliminary data.</text>
</comment>
<feature type="compositionally biased region" description="Basic and acidic residues" evidence="6">
    <location>
        <begin position="725"/>
        <end position="737"/>
    </location>
</feature>
<evidence type="ECO:0000259" key="8">
    <source>
        <dbReference type="PROSITE" id="PS50850"/>
    </source>
</evidence>
<protein>
    <submittedName>
        <fullName evidence="9">MFS general substrate transporter</fullName>
    </submittedName>
</protein>
<reference evidence="9" key="1">
    <citation type="journal article" date="2020" name="Stud. Mycol.">
        <title>101 Dothideomycetes genomes: a test case for predicting lifestyles and emergence of pathogens.</title>
        <authorList>
            <person name="Haridas S."/>
            <person name="Albert R."/>
            <person name="Binder M."/>
            <person name="Bloem J."/>
            <person name="Labutti K."/>
            <person name="Salamov A."/>
            <person name="Andreopoulos B."/>
            <person name="Baker S."/>
            <person name="Barry K."/>
            <person name="Bills G."/>
            <person name="Bluhm B."/>
            <person name="Cannon C."/>
            <person name="Castanera R."/>
            <person name="Culley D."/>
            <person name="Daum C."/>
            <person name="Ezra D."/>
            <person name="Gonzalez J."/>
            <person name="Henrissat B."/>
            <person name="Kuo A."/>
            <person name="Liang C."/>
            <person name="Lipzen A."/>
            <person name="Lutzoni F."/>
            <person name="Magnuson J."/>
            <person name="Mondo S."/>
            <person name="Nolan M."/>
            <person name="Ohm R."/>
            <person name="Pangilinan J."/>
            <person name="Park H.-J."/>
            <person name="Ramirez L."/>
            <person name="Alfaro M."/>
            <person name="Sun H."/>
            <person name="Tritt A."/>
            <person name="Yoshinaga Y."/>
            <person name="Zwiers L.-H."/>
            <person name="Turgeon B."/>
            <person name="Goodwin S."/>
            <person name="Spatafora J."/>
            <person name="Crous P."/>
            <person name="Grigoriev I."/>
        </authorList>
    </citation>
    <scope>NUCLEOTIDE SEQUENCE</scope>
    <source>
        <strain evidence="9">CBS 690.94</strain>
    </source>
</reference>
<feature type="transmembrane region" description="Helical" evidence="7">
    <location>
        <begin position="279"/>
        <end position="297"/>
    </location>
</feature>
<evidence type="ECO:0000256" key="7">
    <source>
        <dbReference type="SAM" id="Phobius"/>
    </source>
</evidence>
<feature type="transmembrane region" description="Helical" evidence="7">
    <location>
        <begin position="445"/>
        <end position="472"/>
    </location>
</feature>